<evidence type="ECO:0000259" key="1">
    <source>
        <dbReference type="Pfam" id="PF09722"/>
    </source>
</evidence>
<feature type="domain" description="Antitoxin Xre-like helix-turn-helix" evidence="2">
    <location>
        <begin position="8"/>
        <end position="68"/>
    </location>
</feature>
<dbReference type="InterPro" id="IPR046847">
    <property type="entry name" value="Xre-like_HTH"/>
</dbReference>
<proteinExistence type="predicted"/>
<dbReference type="EMBL" id="JACEMT010000041">
    <property type="protein sequence ID" value="MBA4501833.1"/>
    <property type="molecule type" value="Genomic_DNA"/>
</dbReference>
<evidence type="ECO:0000313" key="3">
    <source>
        <dbReference type="EMBL" id="MBA4501833.1"/>
    </source>
</evidence>
<name>A0A7W1WX84_9GAMM</name>
<dbReference type="AlphaFoldDB" id="A0A7W1WX84"/>
<protein>
    <submittedName>
        <fullName evidence="3">XRE family transcriptional regulator</fullName>
    </submittedName>
</protein>
<comment type="caution">
    <text evidence="3">The sequence shown here is derived from an EMBL/GenBank/DDBJ whole genome shotgun (WGS) entry which is preliminary data.</text>
</comment>
<dbReference type="Proteomes" id="UP000538931">
    <property type="component" value="Unassembled WGS sequence"/>
</dbReference>
<dbReference type="Pfam" id="PF09722">
    <property type="entry name" value="Xre_MbcA_ParS_C"/>
    <property type="match status" value="1"/>
</dbReference>
<gene>
    <name evidence="3" type="ORF">H1S06_05580</name>
</gene>
<feature type="domain" description="Antitoxin Xre/MbcA/ParS-like toxin-binding" evidence="1">
    <location>
        <begin position="72"/>
        <end position="121"/>
    </location>
</feature>
<evidence type="ECO:0000313" key="4">
    <source>
        <dbReference type="Proteomes" id="UP000538931"/>
    </source>
</evidence>
<dbReference type="InterPro" id="IPR024467">
    <property type="entry name" value="Xre/MbcA/ParS-like_toxin-bd"/>
</dbReference>
<reference evidence="3 4" key="1">
    <citation type="submission" date="2020-07" db="EMBL/GenBank/DDBJ databases">
        <title>Bacterium isolated from marien macroalgae.</title>
        <authorList>
            <person name="Zhu K."/>
            <person name="Lu D."/>
            <person name="Du Z."/>
        </authorList>
    </citation>
    <scope>NUCLEOTIDE SEQUENCE [LARGE SCALE GENOMIC DNA]</scope>
    <source>
        <strain evidence="3 4">3-1745</strain>
    </source>
</reference>
<accession>A0A7W1WX84</accession>
<keyword evidence="4" id="KW-1185">Reference proteome</keyword>
<dbReference type="RefSeq" id="WP_181738075.1">
    <property type="nucleotide sequence ID" value="NZ_JACEMT010000041.1"/>
</dbReference>
<sequence length="123" mass="13436">MSELENTRPAPDAVLAKAVLRASEQLGLTQAHLGAVIGLHRTAVSRLNSKPSLDPRSKEGELALLLIRLARSLFALTGGDTDWMRHFMRSHNRLTGGVPSEQIRTIQGLMTVLRFADGIRGKV</sequence>
<organism evidence="3 4">
    <name type="scientific">Marinobacterium marinum</name>
    <dbReference type="NCBI Taxonomy" id="2756129"/>
    <lineage>
        <taxon>Bacteria</taxon>
        <taxon>Pseudomonadati</taxon>
        <taxon>Pseudomonadota</taxon>
        <taxon>Gammaproteobacteria</taxon>
        <taxon>Oceanospirillales</taxon>
        <taxon>Oceanospirillaceae</taxon>
        <taxon>Marinobacterium</taxon>
    </lineage>
</organism>
<dbReference type="GO" id="GO:0003677">
    <property type="term" value="F:DNA binding"/>
    <property type="evidence" value="ECO:0007669"/>
    <property type="project" value="InterPro"/>
</dbReference>
<dbReference type="Pfam" id="PF20432">
    <property type="entry name" value="Xre-like-HTH"/>
    <property type="match status" value="1"/>
</dbReference>
<evidence type="ECO:0000259" key="2">
    <source>
        <dbReference type="Pfam" id="PF20432"/>
    </source>
</evidence>